<feature type="domain" description="DUF2179" evidence="7">
    <location>
        <begin position="224"/>
        <end position="278"/>
    </location>
</feature>
<dbReference type="CDD" id="cd16380">
    <property type="entry name" value="YitT_C"/>
    <property type="match status" value="1"/>
</dbReference>
<dbReference type="OrthoDB" id="3180973at2"/>
<sequence>MKKMNLKKLAYDIMIDVVGGILIGLGIYNFAANAAFPLAGISGIALIFYHLFGMPIGWVTMLLNVPIAIGCYRTLGKGFFVRSVRTVIITSLIIDYVAPLFPAYSGDRMLAAICTGIFSGLGYAMIFMNNSSTGGMDFITVSIKVKRPHLTLGRIVFITDAIIVAVGGYIFKDIDGTIYGFIITYLLTFVIDKFMYGIDAGKMTLIVTEKGQEVADKIDHYSGRGSTLLKGRGSYSGIEKEVVMCACNNKQMYAIRKMIREVDPTAFTVIMESNEVVGEGFKEE</sequence>
<evidence type="ECO:0000313" key="8">
    <source>
        <dbReference type="EMBL" id="CUN78880.1"/>
    </source>
</evidence>
<organism evidence="8 9">
    <name type="scientific">Faecalicatena contorta</name>
    <dbReference type="NCBI Taxonomy" id="39482"/>
    <lineage>
        <taxon>Bacteria</taxon>
        <taxon>Bacillati</taxon>
        <taxon>Bacillota</taxon>
        <taxon>Clostridia</taxon>
        <taxon>Lachnospirales</taxon>
        <taxon>Lachnospiraceae</taxon>
        <taxon>Faecalicatena</taxon>
    </lineage>
</organism>
<feature type="transmembrane region" description="Helical" evidence="6">
    <location>
        <begin position="84"/>
        <end position="104"/>
    </location>
</feature>
<dbReference type="InterPro" id="IPR051461">
    <property type="entry name" value="UPF0750_membrane"/>
</dbReference>
<reference evidence="8 9" key="1">
    <citation type="submission" date="2015-09" db="EMBL/GenBank/DDBJ databases">
        <authorList>
            <consortium name="Pathogen Informatics"/>
        </authorList>
    </citation>
    <scope>NUCLEOTIDE SEQUENCE [LARGE SCALE GENOMIC DNA]</scope>
    <source>
        <strain evidence="8 9">2789STDY5834876</strain>
    </source>
</reference>
<protein>
    <submittedName>
        <fullName evidence="8">Uncharacterized BCR, YitT family COG1284</fullName>
    </submittedName>
</protein>
<dbReference type="Proteomes" id="UP000095544">
    <property type="component" value="Unassembled WGS sequence"/>
</dbReference>
<keyword evidence="2" id="KW-1003">Cell membrane</keyword>
<dbReference type="Pfam" id="PF02588">
    <property type="entry name" value="YitT_membrane"/>
    <property type="match status" value="1"/>
</dbReference>
<feature type="transmembrane region" description="Helical" evidence="6">
    <location>
        <begin position="110"/>
        <end position="130"/>
    </location>
</feature>
<feature type="transmembrane region" description="Helical" evidence="6">
    <location>
        <begin position="151"/>
        <end position="171"/>
    </location>
</feature>
<dbReference type="InterPro" id="IPR019264">
    <property type="entry name" value="DUF2179"/>
</dbReference>
<evidence type="ECO:0000256" key="3">
    <source>
        <dbReference type="ARBA" id="ARBA00022692"/>
    </source>
</evidence>
<feature type="transmembrane region" description="Helical" evidence="6">
    <location>
        <begin position="177"/>
        <end position="196"/>
    </location>
</feature>
<dbReference type="InterPro" id="IPR003740">
    <property type="entry name" value="YitT"/>
</dbReference>
<gene>
    <name evidence="8" type="ORF">ERS852491_00506</name>
</gene>
<dbReference type="Gene3D" id="3.30.70.120">
    <property type="match status" value="1"/>
</dbReference>
<evidence type="ECO:0000256" key="6">
    <source>
        <dbReference type="SAM" id="Phobius"/>
    </source>
</evidence>
<proteinExistence type="predicted"/>
<dbReference type="STRING" id="39482.ERS852491_00506"/>
<dbReference type="AlphaFoldDB" id="A0A173ZTG9"/>
<keyword evidence="3 6" id="KW-0812">Transmembrane</keyword>
<evidence type="ECO:0000256" key="4">
    <source>
        <dbReference type="ARBA" id="ARBA00022989"/>
    </source>
</evidence>
<keyword evidence="5 6" id="KW-0472">Membrane</keyword>
<comment type="subcellular location">
    <subcellularLocation>
        <location evidence="1">Cell membrane</location>
        <topology evidence="1">Multi-pass membrane protein</topology>
    </subcellularLocation>
</comment>
<accession>A0A173ZTG9</accession>
<feature type="transmembrane region" description="Helical" evidence="6">
    <location>
        <begin position="9"/>
        <end position="28"/>
    </location>
</feature>
<evidence type="ECO:0000256" key="2">
    <source>
        <dbReference type="ARBA" id="ARBA00022475"/>
    </source>
</evidence>
<dbReference type="EMBL" id="CYZU01000003">
    <property type="protein sequence ID" value="CUN78880.1"/>
    <property type="molecule type" value="Genomic_DNA"/>
</dbReference>
<evidence type="ECO:0000256" key="5">
    <source>
        <dbReference type="ARBA" id="ARBA00023136"/>
    </source>
</evidence>
<dbReference type="PANTHER" id="PTHR33545:SF5">
    <property type="entry name" value="UPF0750 MEMBRANE PROTEIN YITT"/>
    <property type="match status" value="1"/>
</dbReference>
<dbReference type="GO" id="GO:0005886">
    <property type="term" value="C:plasma membrane"/>
    <property type="evidence" value="ECO:0007669"/>
    <property type="project" value="UniProtKB-SubCell"/>
</dbReference>
<evidence type="ECO:0000313" key="9">
    <source>
        <dbReference type="Proteomes" id="UP000095544"/>
    </source>
</evidence>
<dbReference type="RefSeq" id="WP_055150721.1">
    <property type="nucleotide sequence ID" value="NZ_CYZU01000003.1"/>
</dbReference>
<dbReference type="PANTHER" id="PTHR33545">
    <property type="entry name" value="UPF0750 MEMBRANE PROTEIN YITT-RELATED"/>
    <property type="match status" value="1"/>
</dbReference>
<evidence type="ECO:0000259" key="7">
    <source>
        <dbReference type="Pfam" id="PF10035"/>
    </source>
</evidence>
<dbReference type="PIRSF" id="PIRSF006483">
    <property type="entry name" value="Membrane_protein_YitT"/>
    <property type="match status" value="1"/>
</dbReference>
<keyword evidence="4 6" id="KW-1133">Transmembrane helix</keyword>
<dbReference type="Pfam" id="PF10035">
    <property type="entry name" value="DUF2179"/>
    <property type="match status" value="1"/>
</dbReference>
<evidence type="ECO:0000256" key="1">
    <source>
        <dbReference type="ARBA" id="ARBA00004651"/>
    </source>
</evidence>
<name>A0A173ZTG9_9FIRM</name>
<dbReference type="InterPro" id="IPR015867">
    <property type="entry name" value="N-reg_PII/ATP_PRibTrfase_C"/>
</dbReference>